<proteinExistence type="predicted"/>
<feature type="transmembrane region" description="Helical" evidence="1">
    <location>
        <begin position="113"/>
        <end position="138"/>
    </location>
</feature>
<comment type="caution">
    <text evidence="2">The sequence shown here is derived from an EMBL/GenBank/DDBJ whole genome shotgun (WGS) entry which is preliminary data.</text>
</comment>
<evidence type="ECO:0000313" key="2">
    <source>
        <dbReference type="EMBL" id="KAL3095114.1"/>
    </source>
</evidence>
<gene>
    <name evidence="2" type="ORF">niasHT_027933</name>
</gene>
<evidence type="ECO:0000313" key="3">
    <source>
        <dbReference type="Proteomes" id="UP001620626"/>
    </source>
</evidence>
<dbReference type="AlphaFoldDB" id="A0ABD2JWU9"/>
<dbReference type="InterPro" id="IPR050931">
    <property type="entry name" value="Mito_Protein_Transport_Metaxin"/>
</dbReference>
<sequence length="832" mass="94374">MLNAILIRLIVKHTPKPMRIYSKILLQTCATDLFLLMTMLLFLQYNFVTEKGEVEAIVYGLVIIKGVENRAWNTLAFICWVFLVYVSMFGYVSQFIFRYFVVVRGKIISTPKYFLLFFLMLLFPLPYCVNLFICYLPPAEHAIMEDKSVAEILGINLDDQIVLAGYSFKASMPLIIYFSVVFLLLLLLFKIDTKGWSWLQYYNLLSTIPMFLPAVLNPIVPICTINYYRHVLVSDVKRFVFFPLMFCRFHLPLSFASSLLILLLSSNLVPFVGAVFKLLDGNATLVSNPLENVVYLFQFPRTSTTPSQAAYNLMVETWLHWKRIPFHRISNQVSLGSHSKGTAPFAYFNGQYIDGSKEIIKTVGQHFKKYQPVEGEEELMGTILDMFNILMVDREAGLEWMTEDEALVEVLVPLSFADRPLTVQLGDDGNFNVSVNQQFWEQYFDAFNAKGQTEKVAFVKAFLKPLNGTDQKEKNGSTLTDGKLWVDFSAWLRQNVIKRTLETVLTVKVNGQPNTANPGNSQAKLKQFLALNSLVSAEGTTKKISEFNAEEIAFELKRRWEQMEKLVEQNRNKSLNKKKQQTMPDAALFGILIQFFETPLNLEKFKEFSAKEGPLFEYTKRVKHSLSLGGQKWDALRKRPWQLNFDTERIFNFTADSSYNGPYKLEVGDGLQNISKCISSDNSSLLTISAACSDQIVPEILMSAKALLNIVNKKHKKSSTEMKKQQAQALFSVLSSFLCTVGTEGTEKSDCKTMYLDNARQMYKKMGVTDEQKIKSEILRARRTVFNTIIAYNDAKTGEAVHAAIVAVRAVISGGGDAANAAVSSSELTNEY</sequence>
<dbReference type="InterPro" id="IPR019421">
    <property type="entry name" value="7TM_GPCR_serpentine_rcpt_Srd"/>
</dbReference>
<accession>A0ABD2JWU9</accession>
<organism evidence="2 3">
    <name type="scientific">Heterodera trifolii</name>
    <dbReference type="NCBI Taxonomy" id="157864"/>
    <lineage>
        <taxon>Eukaryota</taxon>
        <taxon>Metazoa</taxon>
        <taxon>Ecdysozoa</taxon>
        <taxon>Nematoda</taxon>
        <taxon>Chromadorea</taxon>
        <taxon>Rhabditida</taxon>
        <taxon>Tylenchina</taxon>
        <taxon>Tylenchomorpha</taxon>
        <taxon>Tylenchoidea</taxon>
        <taxon>Heteroderidae</taxon>
        <taxon>Heteroderinae</taxon>
        <taxon>Heterodera</taxon>
    </lineage>
</organism>
<reference evidence="2 3" key="1">
    <citation type="submission" date="2024-10" db="EMBL/GenBank/DDBJ databases">
        <authorList>
            <person name="Kim D."/>
        </authorList>
    </citation>
    <scope>NUCLEOTIDE SEQUENCE [LARGE SCALE GENOMIC DNA]</scope>
    <source>
        <strain evidence="2">BH-2024</strain>
    </source>
</reference>
<keyword evidence="1" id="KW-0812">Transmembrane</keyword>
<dbReference type="Pfam" id="PF10317">
    <property type="entry name" value="7TM_GPCR_Srd"/>
    <property type="match status" value="1"/>
</dbReference>
<feature type="transmembrane region" description="Helical" evidence="1">
    <location>
        <begin position="75"/>
        <end position="101"/>
    </location>
</feature>
<dbReference type="EMBL" id="JBICBT010000884">
    <property type="protein sequence ID" value="KAL3095114.1"/>
    <property type="molecule type" value="Genomic_DNA"/>
</dbReference>
<name>A0ABD2JWU9_9BILA</name>
<keyword evidence="1" id="KW-0472">Membrane</keyword>
<feature type="transmembrane region" description="Helical" evidence="1">
    <location>
        <begin position="240"/>
        <end position="264"/>
    </location>
</feature>
<keyword evidence="1" id="KW-1133">Transmembrane helix</keyword>
<evidence type="ECO:0000256" key="1">
    <source>
        <dbReference type="SAM" id="Phobius"/>
    </source>
</evidence>
<dbReference type="PANTHER" id="PTHR12289">
    <property type="entry name" value="METAXIN RELATED"/>
    <property type="match status" value="1"/>
</dbReference>
<feature type="transmembrane region" description="Helical" evidence="1">
    <location>
        <begin position="20"/>
        <end position="43"/>
    </location>
</feature>
<dbReference type="Proteomes" id="UP001620626">
    <property type="component" value="Unassembled WGS sequence"/>
</dbReference>
<protein>
    <submittedName>
        <fullName evidence="2">Uncharacterized protein</fullName>
    </submittedName>
</protein>
<dbReference type="PANTHER" id="PTHR12289:SF41">
    <property type="entry name" value="FAILED AXON CONNECTIONS-RELATED"/>
    <property type="match status" value="1"/>
</dbReference>
<keyword evidence="3" id="KW-1185">Reference proteome</keyword>
<feature type="transmembrane region" description="Helical" evidence="1">
    <location>
        <begin position="170"/>
        <end position="189"/>
    </location>
</feature>